<name>A0AC61M0K7_9ADEN</name>
<dbReference type="Proteomes" id="UP000502787">
    <property type="component" value="Segment"/>
</dbReference>
<evidence type="ECO:0000313" key="2">
    <source>
        <dbReference type="Proteomes" id="UP000502787"/>
    </source>
</evidence>
<proteinExistence type="predicted"/>
<protein>
    <submittedName>
        <fullName evidence="1">PX</fullName>
    </submittedName>
</protein>
<accession>A0AC61M0K7</accession>
<organism evidence="1 2">
    <name type="scientific">Guinea pig adenovirus 1</name>
    <dbReference type="NCBI Taxonomy" id="2847100"/>
    <lineage>
        <taxon>Viruses</taxon>
        <taxon>Varidnaviria</taxon>
        <taxon>Bamfordvirae</taxon>
        <taxon>Preplasmiviricota</taxon>
        <taxon>Polisuviricotina</taxon>
        <taxon>Pharingeaviricetes</taxon>
        <taxon>Rowavirales</taxon>
        <taxon>Adenoviridae</taxon>
        <taxon>Mastadenovirus</taxon>
        <taxon>Mastadenovirus caviae</taxon>
        <taxon>Guinea pig mastadenovirus A</taxon>
    </lineage>
</organism>
<sequence length="77" mass="8506">MTGVTYRVRIPVRTRRRRRVYYPTAGLRLSSARGGAVRYRRHRRMRGGFLAALAPIIAAAIGAIPGIASVAMAANRR</sequence>
<evidence type="ECO:0000313" key="1">
    <source>
        <dbReference type="EMBL" id="QIZ64160.1"/>
    </source>
</evidence>
<keyword evidence="2" id="KW-1185">Reference proteome</keyword>
<reference evidence="1" key="1">
    <citation type="submission" date="2020-01" db="EMBL/GenBank/DDBJ databases">
        <title>Genomic and phylogenetic analysis of two Guinea pig adenovirus strains recovered from archival lung tissue.</title>
        <authorList>
            <person name="Hofmann-Sieber H."/>
            <person name="Gonzalez G."/>
            <person name="Spohn M."/>
            <person name="Dobner T."/>
            <person name="Kajon A.E."/>
        </authorList>
    </citation>
    <scope>NUCLEOTIDE SEQUENCE</scope>
    <source>
        <strain evidence="1">AUS96</strain>
    </source>
</reference>
<dbReference type="EMBL" id="MN986925">
    <property type="protein sequence ID" value="QIZ64160.1"/>
    <property type="molecule type" value="Genomic_DNA"/>
</dbReference>